<feature type="non-terminal residue" evidence="2">
    <location>
        <position position="1"/>
    </location>
</feature>
<proteinExistence type="predicted"/>
<feature type="region of interest" description="Disordered" evidence="1">
    <location>
        <begin position="1"/>
        <end position="22"/>
    </location>
</feature>
<sequence>IHEGDRVVLNTGDGSYVERARD</sequence>
<dbReference type="EMBL" id="UINC01121631">
    <property type="protein sequence ID" value="SVC96937.1"/>
    <property type="molecule type" value="Genomic_DNA"/>
</dbReference>
<evidence type="ECO:0000313" key="2">
    <source>
        <dbReference type="EMBL" id="SVC96937.1"/>
    </source>
</evidence>
<evidence type="ECO:0000256" key="1">
    <source>
        <dbReference type="SAM" id="MobiDB-lite"/>
    </source>
</evidence>
<reference evidence="2" key="1">
    <citation type="submission" date="2018-05" db="EMBL/GenBank/DDBJ databases">
        <authorList>
            <person name="Lanie J.A."/>
            <person name="Ng W.-L."/>
            <person name="Kazmierczak K.M."/>
            <person name="Andrzejewski T.M."/>
            <person name="Davidsen T.M."/>
            <person name="Wayne K.J."/>
            <person name="Tettelin H."/>
            <person name="Glass J.I."/>
            <person name="Rusch D."/>
            <person name="Podicherti R."/>
            <person name="Tsui H.-C.T."/>
            <person name="Winkler M.E."/>
        </authorList>
    </citation>
    <scope>NUCLEOTIDE SEQUENCE</scope>
</reference>
<protein>
    <submittedName>
        <fullName evidence="2">Uncharacterized protein</fullName>
    </submittedName>
</protein>
<dbReference type="AlphaFoldDB" id="A0A382RIH5"/>
<name>A0A382RIH5_9ZZZZ</name>
<accession>A0A382RIH5</accession>
<gene>
    <name evidence="2" type="ORF">METZ01_LOCUS349791</name>
</gene>
<organism evidence="2">
    <name type="scientific">marine metagenome</name>
    <dbReference type="NCBI Taxonomy" id="408172"/>
    <lineage>
        <taxon>unclassified sequences</taxon>
        <taxon>metagenomes</taxon>
        <taxon>ecological metagenomes</taxon>
    </lineage>
</organism>